<evidence type="ECO:0000313" key="1">
    <source>
        <dbReference type="EMBL" id="SVB71076.1"/>
    </source>
</evidence>
<name>A0A382G726_9ZZZZ</name>
<reference evidence="1" key="1">
    <citation type="submission" date="2018-05" db="EMBL/GenBank/DDBJ databases">
        <authorList>
            <person name="Lanie J.A."/>
            <person name="Ng W.-L."/>
            <person name="Kazmierczak K.M."/>
            <person name="Andrzejewski T.M."/>
            <person name="Davidsen T.M."/>
            <person name="Wayne K.J."/>
            <person name="Tettelin H."/>
            <person name="Glass J.I."/>
            <person name="Rusch D."/>
            <person name="Podicherti R."/>
            <person name="Tsui H.-C.T."/>
            <person name="Winkler M.E."/>
        </authorList>
    </citation>
    <scope>NUCLEOTIDE SEQUENCE</scope>
</reference>
<dbReference type="AlphaFoldDB" id="A0A382G726"/>
<gene>
    <name evidence="1" type="ORF">METZ01_LOCUS223930</name>
</gene>
<proteinExistence type="predicted"/>
<accession>A0A382G726</accession>
<organism evidence="1">
    <name type="scientific">marine metagenome</name>
    <dbReference type="NCBI Taxonomy" id="408172"/>
    <lineage>
        <taxon>unclassified sequences</taxon>
        <taxon>metagenomes</taxon>
        <taxon>ecological metagenomes</taxon>
    </lineage>
</organism>
<protein>
    <submittedName>
        <fullName evidence="1">Uncharacterized protein</fullName>
    </submittedName>
</protein>
<sequence>MKICNLQINLRGVPLSISATSGRGLLGSCLNLLCFATVAIKKHKHHRTTISSFLFCILSQDLSTLDRPSAHKSFQKKNSASRNYFYQFTKILFCKPIGLLSLAEQIAVIVADQRKSELRGIL</sequence>
<dbReference type="EMBL" id="UINC01053943">
    <property type="protein sequence ID" value="SVB71076.1"/>
    <property type="molecule type" value="Genomic_DNA"/>
</dbReference>